<keyword evidence="3" id="KW-1185">Reference proteome</keyword>
<name>A0ABZ0V1X9_9RHOB</name>
<evidence type="ECO:0000313" key="3">
    <source>
        <dbReference type="Proteomes" id="UP001326567"/>
    </source>
</evidence>
<dbReference type="RefSeq" id="WP_322329447.1">
    <property type="nucleotide sequence ID" value="NZ_CP139725.1"/>
</dbReference>
<gene>
    <name evidence="2" type="ORF">T7987_06615</name>
</gene>
<feature type="region of interest" description="Disordered" evidence="1">
    <location>
        <begin position="1"/>
        <end position="23"/>
    </location>
</feature>
<accession>A0ABZ0V1X9</accession>
<dbReference type="Proteomes" id="UP001326567">
    <property type="component" value="Chromosome"/>
</dbReference>
<evidence type="ECO:0000256" key="1">
    <source>
        <dbReference type="SAM" id="MobiDB-lite"/>
    </source>
</evidence>
<dbReference type="EMBL" id="CP139725">
    <property type="protein sequence ID" value="WPZ22897.1"/>
    <property type="molecule type" value="Genomic_DNA"/>
</dbReference>
<organism evidence="2 3">
    <name type="scientific">Sulfitobacter faviae</name>
    <dbReference type="NCBI Taxonomy" id="1775881"/>
    <lineage>
        <taxon>Bacteria</taxon>
        <taxon>Pseudomonadati</taxon>
        <taxon>Pseudomonadota</taxon>
        <taxon>Alphaproteobacteria</taxon>
        <taxon>Rhodobacterales</taxon>
        <taxon>Roseobacteraceae</taxon>
        <taxon>Sulfitobacter</taxon>
    </lineage>
</organism>
<sequence>MHDIHTRMTGLHHFLTGGPRQPSWRSTYPPRHLWGDIGLPVDQTPEERCSRPARIFRWR</sequence>
<reference evidence="2 3" key="1">
    <citation type="submission" date="2023-11" db="EMBL/GenBank/DDBJ databases">
        <title>From the Deep-Sea to the Surface: Bacterial Genomes Isolated from the Moytirra Hydrothermal Vent Plume.</title>
        <authorList>
            <person name="Major S.R."/>
        </authorList>
    </citation>
    <scope>NUCLEOTIDE SEQUENCE [LARGE SCALE GENOMIC DNA]</scope>
    <source>
        <strain evidence="2 3">OXR-9</strain>
    </source>
</reference>
<evidence type="ECO:0000313" key="2">
    <source>
        <dbReference type="EMBL" id="WPZ22897.1"/>
    </source>
</evidence>
<proteinExistence type="predicted"/>
<protein>
    <submittedName>
        <fullName evidence="2">Uncharacterized protein</fullName>
    </submittedName>
</protein>